<evidence type="ECO:0008006" key="4">
    <source>
        <dbReference type="Google" id="ProtNLM"/>
    </source>
</evidence>
<dbReference type="EMBL" id="RBKT01000001">
    <property type="protein sequence ID" value="RKR87382.1"/>
    <property type="molecule type" value="Genomic_DNA"/>
</dbReference>
<feature type="compositionally biased region" description="Gly residues" evidence="1">
    <location>
        <begin position="164"/>
        <end position="178"/>
    </location>
</feature>
<dbReference type="AlphaFoldDB" id="A0A495JGA4"/>
<feature type="region of interest" description="Disordered" evidence="1">
    <location>
        <begin position="164"/>
        <end position="241"/>
    </location>
</feature>
<dbReference type="RefSeq" id="WP_121156105.1">
    <property type="nucleotide sequence ID" value="NZ_RBKT01000001.1"/>
</dbReference>
<dbReference type="OrthoDB" id="4578793at2"/>
<dbReference type="Proteomes" id="UP000277671">
    <property type="component" value="Unassembled WGS sequence"/>
</dbReference>
<feature type="region of interest" description="Disordered" evidence="1">
    <location>
        <begin position="1"/>
        <end position="84"/>
    </location>
</feature>
<evidence type="ECO:0000313" key="2">
    <source>
        <dbReference type="EMBL" id="RKR87382.1"/>
    </source>
</evidence>
<evidence type="ECO:0000256" key="1">
    <source>
        <dbReference type="SAM" id="MobiDB-lite"/>
    </source>
</evidence>
<protein>
    <recommendedName>
        <fullName evidence="4">DUF3618 domain-containing protein</fullName>
    </recommendedName>
</protein>
<organism evidence="2 3">
    <name type="scientific">Micromonospora pisi</name>
    <dbReference type="NCBI Taxonomy" id="589240"/>
    <lineage>
        <taxon>Bacteria</taxon>
        <taxon>Bacillati</taxon>
        <taxon>Actinomycetota</taxon>
        <taxon>Actinomycetes</taxon>
        <taxon>Micromonosporales</taxon>
        <taxon>Micromonosporaceae</taxon>
        <taxon>Micromonospora</taxon>
    </lineage>
</organism>
<feature type="compositionally biased region" description="Low complexity" evidence="1">
    <location>
        <begin position="65"/>
        <end position="84"/>
    </location>
</feature>
<evidence type="ECO:0000313" key="3">
    <source>
        <dbReference type="Proteomes" id="UP000277671"/>
    </source>
</evidence>
<name>A0A495JGA4_9ACTN</name>
<keyword evidence="3" id="KW-1185">Reference proteome</keyword>
<accession>A0A495JGA4</accession>
<feature type="compositionally biased region" description="Basic and acidic residues" evidence="1">
    <location>
        <begin position="179"/>
        <end position="189"/>
    </location>
</feature>
<comment type="caution">
    <text evidence="2">The sequence shown here is derived from an EMBL/GenBank/DDBJ whole genome shotgun (WGS) entry which is preliminary data.</text>
</comment>
<proteinExistence type="predicted"/>
<feature type="compositionally biased region" description="Low complexity" evidence="1">
    <location>
        <begin position="13"/>
        <end position="28"/>
    </location>
</feature>
<gene>
    <name evidence="2" type="ORF">BDK92_1657</name>
</gene>
<reference evidence="2 3" key="1">
    <citation type="submission" date="2018-10" db="EMBL/GenBank/DDBJ databases">
        <title>Sequencing the genomes of 1000 actinobacteria strains.</title>
        <authorList>
            <person name="Klenk H.-P."/>
        </authorList>
    </citation>
    <scope>NUCLEOTIDE SEQUENCE [LARGE SCALE GENOMIC DNA]</scope>
    <source>
        <strain evidence="2 3">DSM 45175</strain>
    </source>
</reference>
<sequence length="241" mass="24428">MTQDVSAGDGRATRTQAAKQGAAQTGQKVSQAGGALAHGAADQGRDVAHEASQQARQLMGQATSQLREQAGAQQQRAADGLRALGDQLRTMSERTDQPGPATDLVRHAAGRVHQAAHWLDQREPGAVLKEIRDYARRNPGVFLAGAAVAGVLAGRLGRSMSGAGGGGVMSGGGGSPDGGDGHHEGDGHRRNVRPGAMPEFRPTASSAPGASYTDAGRGTADEEADPGGGPEADPRPGGTRP</sequence>
<feature type="compositionally biased region" description="Polar residues" evidence="1">
    <location>
        <begin position="51"/>
        <end position="64"/>
    </location>
</feature>